<evidence type="ECO:0000313" key="2">
    <source>
        <dbReference type="EMBL" id="KKL77242.1"/>
    </source>
</evidence>
<dbReference type="EMBL" id="LAZR01023810">
    <property type="protein sequence ID" value="KKL77242.1"/>
    <property type="molecule type" value="Genomic_DNA"/>
</dbReference>
<proteinExistence type="predicted"/>
<accession>A0A0F9HQ26</accession>
<keyword evidence="1" id="KW-0175">Coiled coil</keyword>
<name>A0A0F9HQ26_9ZZZZ</name>
<reference evidence="2" key="1">
    <citation type="journal article" date="2015" name="Nature">
        <title>Complex archaea that bridge the gap between prokaryotes and eukaryotes.</title>
        <authorList>
            <person name="Spang A."/>
            <person name="Saw J.H."/>
            <person name="Jorgensen S.L."/>
            <person name="Zaremba-Niedzwiedzka K."/>
            <person name="Martijn J."/>
            <person name="Lind A.E."/>
            <person name="van Eijk R."/>
            <person name="Schleper C."/>
            <person name="Guy L."/>
            <person name="Ettema T.J."/>
        </authorList>
    </citation>
    <scope>NUCLEOTIDE SEQUENCE</scope>
</reference>
<dbReference type="AlphaFoldDB" id="A0A0F9HQ26"/>
<comment type="caution">
    <text evidence="2">The sequence shown here is derived from an EMBL/GenBank/DDBJ whole genome shotgun (WGS) entry which is preliminary data.</text>
</comment>
<sequence>MKRFVALLIGTLVTVFMLGSAQALTYCKERFFDPASEMRFQISDLKQRQRDNIRAANARRIGVREARSRNSAIDREIDDLVQQRERLFSENDECEQAYKRQCGHGNRLPLVTPYGCEKIFKQTYRMRF</sequence>
<protein>
    <submittedName>
        <fullName evidence="2">Uncharacterized protein</fullName>
    </submittedName>
</protein>
<feature type="coiled-coil region" evidence="1">
    <location>
        <begin position="63"/>
        <end position="97"/>
    </location>
</feature>
<gene>
    <name evidence="2" type="ORF">LCGC14_2036840</name>
</gene>
<evidence type="ECO:0000256" key="1">
    <source>
        <dbReference type="SAM" id="Coils"/>
    </source>
</evidence>
<organism evidence="2">
    <name type="scientific">marine sediment metagenome</name>
    <dbReference type="NCBI Taxonomy" id="412755"/>
    <lineage>
        <taxon>unclassified sequences</taxon>
        <taxon>metagenomes</taxon>
        <taxon>ecological metagenomes</taxon>
    </lineage>
</organism>